<dbReference type="InterPro" id="IPR002717">
    <property type="entry name" value="HAT_MYST-type"/>
</dbReference>
<comment type="caution">
    <text evidence="8">The sequence shown here is derived from an EMBL/GenBank/DDBJ whole genome shotgun (WGS) entry which is preliminary data.</text>
</comment>
<dbReference type="Gene3D" id="3.40.630.30">
    <property type="match status" value="1"/>
</dbReference>
<dbReference type="GO" id="GO:0004402">
    <property type="term" value="F:histone acetyltransferase activity"/>
    <property type="evidence" value="ECO:0007669"/>
    <property type="project" value="InterPro"/>
</dbReference>
<reference evidence="8" key="1">
    <citation type="submission" date="2023-01" db="EMBL/GenBank/DDBJ databases">
        <title>Metagenome sequencing of chrysophaentin producing Chrysophaeum taylorii.</title>
        <authorList>
            <person name="Davison J."/>
            <person name="Bewley C."/>
        </authorList>
    </citation>
    <scope>NUCLEOTIDE SEQUENCE</scope>
    <source>
        <strain evidence="8">NIES-1699</strain>
    </source>
</reference>
<dbReference type="Pfam" id="PF01853">
    <property type="entry name" value="MOZ_SAS"/>
    <property type="match status" value="1"/>
</dbReference>
<dbReference type="Gene3D" id="1.10.10.10">
    <property type="entry name" value="Winged helix-like DNA-binding domain superfamily/Winged helix DNA-binding domain"/>
    <property type="match status" value="1"/>
</dbReference>
<organism evidence="8 9">
    <name type="scientific">Chrysophaeum taylorii</name>
    <dbReference type="NCBI Taxonomy" id="2483200"/>
    <lineage>
        <taxon>Eukaryota</taxon>
        <taxon>Sar</taxon>
        <taxon>Stramenopiles</taxon>
        <taxon>Ochrophyta</taxon>
        <taxon>Pelagophyceae</taxon>
        <taxon>Pelagomonadales</taxon>
        <taxon>Pelagomonadaceae</taxon>
        <taxon>Chrysophaeum</taxon>
    </lineage>
</organism>
<accession>A0AAD7U6Y2</accession>
<dbReference type="Pfam" id="PF11717">
    <property type="entry name" value="Tudor-knot"/>
    <property type="match status" value="1"/>
</dbReference>
<dbReference type="FunFam" id="3.40.630.30:FF:000002">
    <property type="entry name" value="Histone acetyltransferase"/>
    <property type="match status" value="1"/>
</dbReference>
<dbReference type="InterPro" id="IPR036388">
    <property type="entry name" value="WH-like_DNA-bd_sf"/>
</dbReference>
<keyword evidence="4" id="KW-0007">Acetylation</keyword>
<dbReference type="InterPro" id="IPR016197">
    <property type="entry name" value="Chromo-like_dom_sf"/>
</dbReference>
<dbReference type="Gene3D" id="3.30.60.60">
    <property type="entry name" value="N-acetyl transferase-like"/>
    <property type="match status" value="1"/>
</dbReference>
<evidence type="ECO:0000256" key="4">
    <source>
        <dbReference type="ARBA" id="ARBA00022990"/>
    </source>
</evidence>
<dbReference type="SUPFAM" id="SSF54160">
    <property type="entry name" value="Chromo domain-like"/>
    <property type="match status" value="1"/>
</dbReference>
<name>A0AAD7U6Y2_9STRA</name>
<protein>
    <recommendedName>
        <fullName evidence="2">histone acetyltransferase</fullName>
        <ecNumber evidence="2">2.3.1.48</ecNumber>
    </recommendedName>
</protein>
<dbReference type="PROSITE" id="PS51726">
    <property type="entry name" value="MYST_HAT"/>
    <property type="match status" value="1"/>
</dbReference>
<evidence type="ECO:0000256" key="2">
    <source>
        <dbReference type="ARBA" id="ARBA00013184"/>
    </source>
</evidence>
<dbReference type="Proteomes" id="UP001230188">
    <property type="component" value="Unassembled WGS sequence"/>
</dbReference>
<dbReference type="PANTHER" id="PTHR10615">
    <property type="entry name" value="HISTONE ACETYLTRANSFERASE"/>
    <property type="match status" value="1"/>
</dbReference>
<evidence type="ECO:0000313" key="8">
    <source>
        <dbReference type="EMBL" id="KAJ8599253.1"/>
    </source>
</evidence>
<dbReference type="InterPro" id="IPR040706">
    <property type="entry name" value="Zf-MYST"/>
</dbReference>
<evidence type="ECO:0000256" key="1">
    <source>
        <dbReference type="ARBA" id="ARBA00010107"/>
    </source>
</evidence>
<keyword evidence="3" id="KW-0808">Transferase</keyword>
<feature type="region of interest" description="Disordered" evidence="6">
    <location>
        <begin position="91"/>
        <end position="122"/>
    </location>
</feature>
<feature type="domain" description="MYST-type HAT" evidence="7">
    <location>
        <begin position="156"/>
        <end position="435"/>
    </location>
</feature>
<dbReference type="AlphaFoldDB" id="A0AAD7U6Y2"/>
<evidence type="ECO:0000256" key="5">
    <source>
        <dbReference type="PIRSR" id="PIRSR602717-51"/>
    </source>
</evidence>
<feature type="active site" description="Proton donor/acceptor" evidence="5">
    <location>
        <position position="335"/>
    </location>
</feature>
<evidence type="ECO:0000313" key="9">
    <source>
        <dbReference type="Proteomes" id="UP001230188"/>
    </source>
</evidence>
<feature type="compositionally biased region" description="Basic residues" evidence="6">
    <location>
        <begin position="1"/>
        <end position="20"/>
    </location>
</feature>
<dbReference type="SUPFAM" id="SSF55729">
    <property type="entry name" value="Acyl-CoA N-acyltransferases (Nat)"/>
    <property type="match status" value="1"/>
</dbReference>
<evidence type="ECO:0000256" key="6">
    <source>
        <dbReference type="SAM" id="MobiDB-lite"/>
    </source>
</evidence>
<gene>
    <name evidence="8" type="ORF">CTAYLR_006211</name>
</gene>
<dbReference type="InterPro" id="IPR016181">
    <property type="entry name" value="Acyl_CoA_acyltransferase"/>
</dbReference>
<sequence>MPRSTKGSHKKKQAEPRKKKVEVEEDVSPENPDAEPFAVGSTLLVRWTPDGSARLCTVIERGVGRYYVHYHDFNRRMDEWIRSDRVLEKPSKAAARKQAEPPPAEEKEEFSGGNYGRGSGALDFGRKRKITSVEDMEHDEHEGLDEASLREHEEVTKVKNVGSVELGRFVIETWYFSPFPKEVYPEGFAECLYVCEHTFSFFRHKSELVRWSKRVKCRHPPGNEIYRSEGLAMFEVDGAQHTVFCQNLCYFAKLFLDHKTLYFDVDPFLFYVLTEYDEFGYHPVGYFSKEKRSEVGYNLACILTFPPYQRKGYGRFLIAFSYALSRKEGKVGAPEKPLSDLGHVSYRSYWAATLVDHFCNHRHHHHPKALSIMELSKATSIMADDVIATLQYLGLIRCVNGISVLWADDSILAKLRVRYPIKLPAVDPSQLHWTPYVHFENKRDKFSIKAKRPTTPENNNNNNPTTTTTTDHHHNNKVIEGYD</sequence>
<dbReference type="EMBL" id="JAQMWT010000575">
    <property type="protein sequence ID" value="KAJ8599253.1"/>
    <property type="molecule type" value="Genomic_DNA"/>
</dbReference>
<dbReference type="EC" id="2.3.1.48" evidence="2"/>
<keyword evidence="9" id="KW-1185">Reference proteome</keyword>
<evidence type="ECO:0000256" key="3">
    <source>
        <dbReference type="ARBA" id="ARBA00022679"/>
    </source>
</evidence>
<dbReference type="Pfam" id="PF17772">
    <property type="entry name" value="zf-MYST"/>
    <property type="match status" value="1"/>
</dbReference>
<feature type="region of interest" description="Disordered" evidence="6">
    <location>
        <begin position="447"/>
        <end position="483"/>
    </location>
</feature>
<evidence type="ECO:0000259" key="7">
    <source>
        <dbReference type="PROSITE" id="PS51726"/>
    </source>
</evidence>
<proteinExistence type="inferred from homology"/>
<dbReference type="InterPro" id="IPR025995">
    <property type="entry name" value="Tudor-knot"/>
</dbReference>
<feature type="region of interest" description="Disordered" evidence="6">
    <location>
        <begin position="1"/>
        <end position="35"/>
    </location>
</feature>
<feature type="compositionally biased region" description="Low complexity" evidence="6">
    <location>
        <begin position="453"/>
        <end position="469"/>
    </location>
</feature>
<dbReference type="GO" id="GO:0006355">
    <property type="term" value="P:regulation of DNA-templated transcription"/>
    <property type="evidence" value="ECO:0007669"/>
    <property type="project" value="InterPro"/>
</dbReference>
<dbReference type="InterPro" id="IPR050603">
    <property type="entry name" value="MYST_HAT"/>
</dbReference>
<comment type="similarity">
    <text evidence="1">Belongs to the MYST (SAS/MOZ) family.</text>
</comment>
<dbReference type="Gene3D" id="2.30.30.140">
    <property type="match status" value="1"/>
</dbReference>